<organism evidence="1 2">
    <name type="scientific">Elysia crispata</name>
    <name type="common">lettuce slug</name>
    <dbReference type="NCBI Taxonomy" id="231223"/>
    <lineage>
        <taxon>Eukaryota</taxon>
        <taxon>Metazoa</taxon>
        <taxon>Spiralia</taxon>
        <taxon>Lophotrochozoa</taxon>
        <taxon>Mollusca</taxon>
        <taxon>Gastropoda</taxon>
        <taxon>Heterobranchia</taxon>
        <taxon>Euthyneura</taxon>
        <taxon>Panpulmonata</taxon>
        <taxon>Sacoglossa</taxon>
        <taxon>Placobranchoidea</taxon>
        <taxon>Plakobranchidae</taxon>
        <taxon>Elysia</taxon>
    </lineage>
</organism>
<comment type="caution">
    <text evidence="1">The sequence shown here is derived from an EMBL/GenBank/DDBJ whole genome shotgun (WGS) entry which is preliminary data.</text>
</comment>
<gene>
    <name evidence="1" type="ORF">RRG08_008239</name>
</gene>
<evidence type="ECO:0000313" key="2">
    <source>
        <dbReference type="Proteomes" id="UP001283361"/>
    </source>
</evidence>
<evidence type="ECO:0000313" key="1">
    <source>
        <dbReference type="EMBL" id="KAK3739631.1"/>
    </source>
</evidence>
<dbReference type="EMBL" id="JAWDGP010006510">
    <property type="protein sequence ID" value="KAK3739631.1"/>
    <property type="molecule type" value="Genomic_DNA"/>
</dbReference>
<reference evidence="1" key="1">
    <citation type="journal article" date="2023" name="G3 (Bethesda)">
        <title>A reference genome for the long-term kleptoplast-retaining sea slug Elysia crispata morphotype clarki.</title>
        <authorList>
            <person name="Eastman K.E."/>
            <person name="Pendleton A.L."/>
            <person name="Shaikh M.A."/>
            <person name="Suttiyut T."/>
            <person name="Ogas R."/>
            <person name="Tomko P."/>
            <person name="Gavelis G."/>
            <person name="Widhalm J.R."/>
            <person name="Wisecaver J.H."/>
        </authorList>
    </citation>
    <scope>NUCLEOTIDE SEQUENCE</scope>
    <source>
        <strain evidence="1">ECLA1</strain>
    </source>
</reference>
<keyword evidence="2" id="KW-1185">Reference proteome</keyword>
<accession>A0AAE0YB77</accession>
<name>A0AAE0YB77_9GAST</name>
<dbReference type="Proteomes" id="UP001283361">
    <property type="component" value="Unassembled WGS sequence"/>
</dbReference>
<sequence length="123" mass="13200">MGWPHASTSLPLSQTTLPSIAAPQLSTSAPLCPSRQLSSSPLSVFKFDLRVSQTCECVALFFPTFLGKNPASPRNPRHAVHSSRVRATCWVSDAAPLSRGQALHATTEHAGQVFIRDSVVDTC</sequence>
<proteinExistence type="predicted"/>
<protein>
    <submittedName>
        <fullName evidence="1">Uncharacterized protein</fullName>
    </submittedName>
</protein>
<dbReference type="AlphaFoldDB" id="A0AAE0YB77"/>